<sequence length="205" mass="24226">MYVFGNLFFFEKHFDHDKMVKKLHKMEDKARKEHPNDENLEKAHNSFFLTMHHDDEFYTFTPKRINFCPYCRAVVMSTVLFPFAIIKNLIPQRKKKPFDIKKSRRNTKIIKLVVIGVFTVWGTVNLLQGDYLMAIFQYSVGSFQLWGKYLFEYIAKWTAKREEKQENPPVLPKNPSLLLAYLKSNHSKVCPPVTFVENNDTAVRV</sequence>
<protein>
    <submittedName>
        <fullName evidence="2">Uncharacterized protein</fullName>
    </submittedName>
</protein>
<feature type="transmembrane region" description="Helical" evidence="1">
    <location>
        <begin position="73"/>
        <end position="90"/>
    </location>
</feature>
<evidence type="ECO:0000313" key="2">
    <source>
        <dbReference type="EMBL" id="KKM65494.1"/>
    </source>
</evidence>
<feature type="transmembrane region" description="Helical" evidence="1">
    <location>
        <begin position="110"/>
        <end position="127"/>
    </location>
</feature>
<evidence type="ECO:0000256" key="1">
    <source>
        <dbReference type="SAM" id="Phobius"/>
    </source>
</evidence>
<keyword evidence="1" id="KW-0472">Membrane</keyword>
<proteinExistence type="predicted"/>
<keyword evidence="1" id="KW-1133">Transmembrane helix</keyword>
<comment type="caution">
    <text evidence="2">The sequence shown here is derived from an EMBL/GenBank/DDBJ whole genome shotgun (WGS) entry which is preliminary data.</text>
</comment>
<keyword evidence="1" id="KW-0812">Transmembrane</keyword>
<accession>A0A0F9J6U0</accession>
<name>A0A0F9J6U0_9ZZZZ</name>
<organism evidence="2">
    <name type="scientific">marine sediment metagenome</name>
    <dbReference type="NCBI Taxonomy" id="412755"/>
    <lineage>
        <taxon>unclassified sequences</taxon>
        <taxon>metagenomes</taxon>
        <taxon>ecological metagenomes</taxon>
    </lineage>
</organism>
<dbReference type="AlphaFoldDB" id="A0A0F9J6U0"/>
<dbReference type="EMBL" id="LAZR01010715">
    <property type="protein sequence ID" value="KKM65494.1"/>
    <property type="molecule type" value="Genomic_DNA"/>
</dbReference>
<gene>
    <name evidence="2" type="ORF">LCGC14_1490770</name>
</gene>
<reference evidence="2" key="1">
    <citation type="journal article" date="2015" name="Nature">
        <title>Complex archaea that bridge the gap between prokaryotes and eukaryotes.</title>
        <authorList>
            <person name="Spang A."/>
            <person name="Saw J.H."/>
            <person name="Jorgensen S.L."/>
            <person name="Zaremba-Niedzwiedzka K."/>
            <person name="Martijn J."/>
            <person name="Lind A.E."/>
            <person name="van Eijk R."/>
            <person name="Schleper C."/>
            <person name="Guy L."/>
            <person name="Ettema T.J."/>
        </authorList>
    </citation>
    <scope>NUCLEOTIDE SEQUENCE</scope>
</reference>